<keyword evidence="8" id="KW-1185">Reference proteome</keyword>
<dbReference type="InterPro" id="IPR011050">
    <property type="entry name" value="Pectin_lyase_fold/virulence"/>
</dbReference>
<reference evidence="7 8" key="1">
    <citation type="submission" date="2020-08" db="EMBL/GenBank/DDBJ databases">
        <title>Genomic Encyclopedia of Type Strains, Phase III (KMG-III): the genomes of soil and plant-associated and newly described type strains.</title>
        <authorList>
            <person name="Whitman W."/>
        </authorList>
    </citation>
    <scope>NUCLEOTIDE SEQUENCE [LARGE SCALE GENOMIC DNA]</scope>
    <source>
        <strain evidence="7 8">CECT 8897</strain>
    </source>
</reference>
<dbReference type="SMART" id="SM00912">
    <property type="entry name" value="Haemagg_act"/>
    <property type="match status" value="1"/>
</dbReference>
<evidence type="ECO:0000256" key="2">
    <source>
        <dbReference type="ARBA" id="ARBA00022525"/>
    </source>
</evidence>
<dbReference type="InterPro" id="IPR012334">
    <property type="entry name" value="Pectin_lyas_fold"/>
</dbReference>
<dbReference type="Gene3D" id="2.160.20.10">
    <property type="entry name" value="Single-stranded right-handed beta-helix, Pectin lyase-like"/>
    <property type="match status" value="1"/>
</dbReference>
<accession>A0A7W5BAR7</accession>
<evidence type="ECO:0000256" key="5">
    <source>
        <dbReference type="SAM" id="SignalP"/>
    </source>
</evidence>
<dbReference type="Proteomes" id="UP000541535">
    <property type="component" value="Unassembled WGS sequence"/>
</dbReference>
<protein>
    <submittedName>
        <fullName evidence="7">Filamentous hemagglutinin family protein</fullName>
    </submittedName>
</protein>
<evidence type="ECO:0000313" key="7">
    <source>
        <dbReference type="EMBL" id="MBB3118950.1"/>
    </source>
</evidence>
<comment type="subcellular location">
    <subcellularLocation>
        <location evidence="1">Secreted</location>
    </subcellularLocation>
</comment>
<sequence>MRHQRFSSAASRRHRLQRTMLAAAIAAAFGAAQANPTLPQVVAGQAAFSQDGKTFSVRNAPNTIINWQSFSIAKDEITRFIQQGADSKVLNRITGQDPSRILGALQSNGQVFLINPNGVLFGRDARIDVQGLVASSLAISNADFLAGKHSFSGAPGAGKVENQGSIVTPQGGRVFLIAPNVENSGIIASPQGEVVLAAGHSVQLVDSANPVLHVVVSAPADQALNLGQVVAQGGRIGIYGALLSQRGTVNADSAVVGANGKIVLKASKTALLEAGSRTSATGAGQGGAIEVLGQRVGVMGDARIDASGAQGGGSVLLGGDYQGKASAERGNALQSYVAKDAQVTADALEMGDGGKIIVWADDTTRAYGSLSARGGKAGGKGGLVETSGHYLDVAGIRVDTRAAKGAVGTWLLDPYDIEVKAGGTAAVGDVAAFASGASGGVTLVDPASLASTASNVLLQASNDLTITDALDLTTPGLDIKAQAGNHINVNAALKTTAGRITLSANDAGAPGSDPLLGNLNINAPIDTRGGTLSLSGANLNLNAIASIGTGSADLRTNVADGTITIASTGGVNGLAAVANVPVLSFLANNVVIEGSVSAGGPGDNSVVSFAPLDSSRPMEIAANKTGSSLVLSADELNRIAASEIVLGSSAHSGGIAVSQAINLHAEVRKLSLRSAKDVVFNQALMMANANGSLEAAAYGSAGRIAFTSMGKASAAAVSLRADNMDLGSAAGTLSASSYVTLDTDSDSAAIRLGQGASGAMGTLVLDEVELKAIAAPVLGIGTRATYSGALSVDGPLNLASISNPALAAPMQNAPNRVTSGGVIGGSAIASLKLRGGSLALTGDIAVSNELGLSSAGAISQGGKLTAQSLNASGTSVALEGDNQIANISGSASGGDFLFRSNASFLRVGNGQTAQGISASGRVKLTGAGFIGQYDNAPLSAAALLLTAPDGVDMMAANNQVGAVAAQNVARFNFRNAGVLKVGVDGKGVSLSSSGSGSGTNAALNIETGGQLDVAEALNGAGQMVRLGGSAIHIGNKDAPSHASVAGSNVTLDAKGGAVALDSGATVAARRVNLIAGQVSLDPASSISAEGGAATADGAVTIMPGSGRLVKIGAGAIDDASTLGLSSDEIKTISADALFVQSASGSSGTSIVVDALDLSAAKLRSGLWLNASDNINLNDSVTLPVDLFATAGGYIGSTGLITARNIHLNGSDFLLASGAGKGLVANGQTGVVALDSGTSSKALQLGGAGVTTGSILLSQEMLASIQANEVALLSASAINVAGDVSLPGASLDLKAPALGVQATLNAAKIDIRTDSADIAGKLKADMVSIAPVTSGKAISVGAVCANCLSLTQLANIEAPTVGIGSSDQQNAAGAISVAGIGSSAGITQRNAITTRIGLITGAGILQTGAIDVRDLGIDAGNGVVLNDAGNKVENLAGMVKGDFSFNNSQGLTIARMTGAAGSRAHYDVSGLKVDGNVALDVAGSLSRSDGATAADKGVIVANRLDMKAGGSIGGASLAMLTSVAGLSAESTATSGAMPINITNVNNTAYDSKLTVYKLKLADGNTGSVTLNNTGATDVPAAGLVRSDSGKITLVAHSPLSIAGTVSSASGDIELVAGASGSAADVLSFASGALVTSASGAIKLAAGQSITGVDATTVQAAPGRLVTLPNQNTPPPVDPPPTNPPPPVEPPPVTPPPPVEPPPTNPPPPVEPPPVTPPPPVEPPPVNPPPVNPPPAEPPPVTPPPVSVDLCQLTPSLPICQVIAPPTAQEPVKPVQQAVNQVVSVVNTQTQMLADASGSSSSTAKSEDKKQEKKEEGSKGNSATEKTGSKNEKAAPKMYCN</sequence>
<dbReference type="InterPro" id="IPR006311">
    <property type="entry name" value="TAT_signal"/>
</dbReference>
<dbReference type="PANTHER" id="PTHR12338:SF8">
    <property type="entry name" value="HEME_HEMOPEXIN-BINDING PROTEIN"/>
    <property type="match status" value="1"/>
</dbReference>
<evidence type="ECO:0000256" key="4">
    <source>
        <dbReference type="SAM" id="MobiDB-lite"/>
    </source>
</evidence>
<evidence type="ECO:0000313" key="8">
    <source>
        <dbReference type="Proteomes" id="UP000541535"/>
    </source>
</evidence>
<feature type="domain" description="Filamentous haemagglutinin FhaB/tRNA nuclease CdiA-like TPS" evidence="6">
    <location>
        <begin position="32"/>
        <end position="143"/>
    </location>
</feature>
<evidence type="ECO:0000256" key="3">
    <source>
        <dbReference type="ARBA" id="ARBA00022729"/>
    </source>
</evidence>
<feature type="compositionally biased region" description="Basic and acidic residues" evidence="4">
    <location>
        <begin position="1803"/>
        <end position="1816"/>
    </location>
</feature>
<feature type="compositionally biased region" description="Low complexity" evidence="4">
    <location>
        <begin position="1791"/>
        <end position="1802"/>
    </location>
</feature>
<dbReference type="Pfam" id="PF05860">
    <property type="entry name" value="TPS"/>
    <property type="match status" value="1"/>
</dbReference>
<gene>
    <name evidence="7" type="ORF">FHS03_001995</name>
</gene>
<feature type="region of interest" description="Disordered" evidence="4">
    <location>
        <begin position="1664"/>
        <end position="1745"/>
    </location>
</feature>
<name>A0A7W5BAR7_9BURK</name>
<comment type="caution">
    <text evidence="7">The sequence shown here is derived from an EMBL/GenBank/DDBJ whole genome shotgun (WGS) entry which is preliminary data.</text>
</comment>
<evidence type="ECO:0000256" key="1">
    <source>
        <dbReference type="ARBA" id="ARBA00004613"/>
    </source>
</evidence>
<dbReference type="RefSeq" id="WP_221208091.1">
    <property type="nucleotide sequence ID" value="NZ_JACHXD010000004.1"/>
</dbReference>
<organism evidence="7 8">
    <name type="scientific">Pseudoduganella violacea</name>
    <dbReference type="NCBI Taxonomy" id="1715466"/>
    <lineage>
        <taxon>Bacteria</taxon>
        <taxon>Pseudomonadati</taxon>
        <taxon>Pseudomonadota</taxon>
        <taxon>Betaproteobacteria</taxon>
        <taxon>Burkholderiales</taxon>
        <taxon>Oxalobacteraceae</taxon>
        <taxon>Telluria group</taxon>
        <taxon>Pseudoduganella</taxon>
    </lineage>
</organism>
<keyword evidence="3 5" id="KW-0732">Signal</keyword>
<dbReference type="PROSITE" id="PS51318">
    <property type="entry name" value="TAT"/>
    <property type="match status" value="1"/>
</dbReference>
<keyword evidence="2" id="KW-0964">Secreted</keyword>
<feature type="chain" id="PRO_5031288493" evidence="5">
    <location>
        <begin position="35"/>
        <end position="1839"/>
    </location>
</feature>
<evidence type="ECO:0000259" key="6">
    <source>
        <dbReference type="SMART" id="SM00912"/>
    </source>
</evidence>
<feature type="compositionally biased region" description="Pro residues" evidence="4">
    <location>
        <begin position="1670"/>
        <end position="1744"/>
    </location>
</feature>
<dbReference type="InterPro" id="IPR008638">
    <property type="entry name" value="FhaB/CdiA-like_TPS"/>
</dbReference>
<dbReference type="GO" id="GO:0005576">
    <property type="term" value="C:extracellular region"/>
    <property type="evidence" value="ECO:0007669"/>
    <property type="project" value="UniProtKB-SubCell"/>
</dbReference>
<feature type="signal peptide" evidence="5">
    <location>
        <begin position="1"/>
        <end position="34"/>
    </location>
</feature>
<dbReference type="PANTHER" id="PTHR12338">
    <property type="entry name" value="AUTOTRANSPORTER"/>
    <property type="match status" value="1"/>
</dbReference>
<dbReference type="SUPFAM" id="SSF51126">
    <property type="entry name" value="Pectin lyase-like"/>
    <property type="match status" value="1"/>
</dbReference>
<dbReference type="InterPro" id="IPR050909">
    <property type="entry name" value="Bact_Autotransporter_VF"/>
</dbReference>
<dbReference type="NCBIfam" id="TIGR01901">
    <property type="entry name" value="adhes_NPXG"/>
    <property type="match status" value="1"/>
</dbReference>
<dbReference type="EMBL" id="JACHXD010000004">
    <property type="protein sequence ID" value="MBB3118950.1"/>
    <property type="molecule type" value="Genomic_DNA"/>
</dbReference>
<feature type="region of interest" description="Disordered" evidence="4">
    <location>
        <begin position="1791"/>
        <end position="1839"/>
    </location>
</feature>
<proteinExistence type="predicted"/>